<evidence type="ECO:0000313" key="4">
    <source>
        <dbReference type="Proteomes" id="UP000005707"/>
    </source>
</evidence>
<dbReference type="eggNOG" id="COG2199">
    <property type="taxonomic scope" value="Bacteria"/>
</dbReference>
<dbReference type="InterPro" id="IPR029787">
    <property type="entry name" value="Nucleotide_cyclase"/>
</dbReference>
<feature type="transmembrane region" description="Helical" evidence="1">
    <location>
        <begin position="192"/>
        <end position="208"/>
    </location>
</feature>
<dbReference type="Gene3D" id="3.30.70.270">
    <property type="match status" value="1"/>
</dbReference>
<feature type="transmembrane region" description="Helical" evidence="1">
    <location>
        <begin position="7"/>
        <end position="25"/>
    </location>
</feature>
<keyword evidence="1" id="KW-1133">Transmembrane helix</keyword>
<dbReference type="RefSeq" id="WP_008827223.1">
    <property type="nucleotide sequence ID" value="NZ_AFNU02000012.1"/>
</dbReference>
<organism evidence="3 4">
    <name type="scientific">Haloplasma contractile SSD-17B</name>
    <dbReference type="NCBI Taxonomy" id="1033810"/>
    <lineage>
        <taxon>Bacteria</taxon>
        <taxon>Bacillati</taxon>
        <taxon>Mycoplasmatota</taxon>
        <taxon>Mollicutes</taxon>
        <taxon>Haloplasmatales</taxon>
        <taxon>Haloplasmataceae</taxon>
        <taxon>Haloplasma</taxon>
    </lineage>
</organism>
<dbReference type="OrthoDB" id="39385at2"/>
<evidence type="ECO:0000259" key="2">
    <source>
        <dbReference type="PROSITE" id="PS50887"/>
    </source>
</evidence>
<feature type="transmembrane region" description="Helical" evidence="1">
    <location>
        <begin position="283"/>
        <end position="301"/>
    </location>
</feature>
<dbReference type="GO" id="GO:0052621">
    <property type="term" value="F:diguanylate cyclase activity"/>
    <property type="evidence" value="ECO:0007669"/>
    <property type="project" value="TreeGrafter"/>
</dbReference>
<reference evidence="3 4" key="1">
    <citation type="journal article" date="2011" name="J. Bacteriol.">
        <title>Genome sequence of Haloplasma contractile, an unusual contractile bacterium from a deep-sea anoxic brine lake.</title>
        <authorList>
            <person name="Antunes A."/>
            <person name="Alam I."/>
            <person name="El Dorry H."/>
            <person name="Siam R."/>
            <person name="Robertson A."/>
            <person name="Bajic V.B."/>
            <person name="Stingl U."/>
        </authorList>
    </citation>
    <scope>NUCLEOTIDE SEQUENCE [LARGE SCALE GENOMIC DNA]</scope>
    <source>
        <strain evidence="3 4">SSD-17B</strain>
    </source>
</reference>
<dbReference type="InterPro" id="IPR000160">
    <property type="entry name" value="GGDEF_dom"/>
</dbReference>
<feature type="domain" description="GGDEF" evidence="2">
    <location>
        <begin position="389"/>
        <end position="509"/>
    </location>
</feature>
<dbReference type="NCBIfam" id="TIGR00254">
    <property type="entry name" value="GGDEF"/>
    <property type="match status" value="1"/>
</dbReference>
<dbReference type="PROSITE" id="PS50887">
    <property type="entry name" value="GGDEF"/>
    <property type="match status" value="1"/>
</dbReference>
<keyword evidence="1" id="KW-0472">Membrane</keyword>
<sequence length="509" mass="58897">MKVFNKIVYAFLLFLMLMLLALWLFKPRGATLNDWNMGTEDNKNQISLPISFQVPESKVYTFKTHFKKTSYNTLVIPEINGHAFKVFINNQLVGGVGDFNHPTANIWNYVHTINFSQVTQNELNELRIDIYGLHDVGINQAPYLANNTEIQPYVLLQNIFISESINWVIGAAFTFAILLLLLSIHSDINKKIYLFYAIALFLFSIYSTDLTYRETTGSLAFYLIIRKIQMLSLFLSASFMVIAARYYFTRQKIPSLAIIIILLILSPILFAPSYIVLNNITQYIGLLLIVSLIYLIIINFMDPNKRTLFSTVFLCLAVLYRFFEYIYDLPPIFVVQYAVLIYILGVIYMIIADYSLLKEEKTRLNEKVKHDHLTKVYNRTALEFLTISNGDAVIFIDIDNFKHYNDTLGHSAGDQLLIKFANFLSLMIRSQGDLVRYGGDEFVIILYNHSVTEATVLIEKLRNDIKDLFVEIDLSYGVTEFKDNLFDSLIHADRKMYEMKFMKENTNSH</sequence>
<name>F7Q0U9_9MOLU</name>
<keyword evidence="4" id="KW-1185">Reference proteome</keyword>
<dbReference type="InParanoid" id="F7Q0U9"/>
<evidence type="ECO:0000256" key="1">
    <source>
        <dbReference type="SAM" id="Phobius"/>
    </source>
</evidence>
<reference evidence="3 4" key="2">
    <citation type="journal article" date="2013" name="PLoS ONE">
        <title>INDIGO - INtegrated Data Warehouse of MIcrobial GenOmes with Examples from the Red Sea Extremophiles.</title>
        <authorList>
            <person name="Alam I."/>
            <person name="Antunes A."/>
            <person name="Kamau A.A."/>
            <person name="Ba Alawi W."/>
            <person name="Kalkatawi M."/>
            <person name="Stingl U."/>
            <person name="Bajic V.B."/>
        </authorList>
    </citation>
    <scope>NUCLEOTIDE SEQUENCE [LARGE SCALE GENOMIC DNA]</scope>
    <source>
        <strain evidence="3 4">SSD-17B</strain>
    </source>
</reference>
<dbReference type="STRING" id="1033810.HLPCO_002624"/>
<dbReference type="PANTHER" id="PTHR45138:SF9">
    <property type="entry name" value="DIGUANYLATE CYCLASE DGCM-RELATED"/>
    <property type="match status" value="1"/>
</dbReference>
<dbReference type="Proteomes" id="UP000005707">
    <property type="component" value="Unassembled WGS sequence"/>
</dbReference>
<feature type="transmembrane region" description="Helical" evidence="1">
    <location>
        <begin position="255"/>
        <end position="277"/>
    </location>
</feature>
<feature type="transmembrane region" description="Helical" evidence="1">
    <location>
        <begin position="228"/>
        <end position="248"/>
    </location>
</feature>
<protein>
    <submittedName>
        <fullName evidence="3">Diguanylate cyclase protein</fullName>
    </submittedName>
</protein>
<dbReference type="SMART" id="SM00267">
    <property type="entry name" value="GGDEF"/>
    <property type="match status" value="1"/>
</dbReference>
<feature type="transmembrane region" description="Helical" evidence="1">
    <location>
        <begin position="333"/>
        <end position="357"/>
    </location>
</feature>
<proteinExistence type="predicted"/>
<dbReference type="InterPro" id="IPR050469">
    <property type="entry name" value="Diguanylate_Cyclase"/>
</dbReference>
<dbReference type="Pfam" id="PF00990">
    <property type="entry name" value="GGDEF"/>
    <property type="match status" value="1"/>
</dbReference>
<dbReference type="InterPro" id="IPR043128">
    <property type="entry name" value="Rev_trsase/Diguanyl_cyclase"/>
</dbReference>
<evidence type="ECO:0000313" key="3">
    <source>
        <dbReference type="EMBL" id="ERJ11322.1"/>
    </source>
</evidence>
<keyword evidence="1" id="KW-0812">Transmembrane</keyword>
<dbReference type="EMBL" id="AFNU02000012">
    <property type="protein sequence ID" value="ERJ11322.1"/>
    <property type="molecule type" value="Genomic_DNA"/>
</dbReference>
<feature type="transmembrane region" description="Helical" evidence="1">
    <location>
        <begin position="308"/>
        <end position="327"/>
    </location>
</feature>
<dbReference type="CDD" id="cd01949">
    <property type="entry name" value="GGDEF"/>
    <property type="match status" value="1"/>
</dbReference>
<gene>
    <name evidence="3" type="ORF">HLPCO_002624</name>
</gene>
<accession>F7Q0U9</accession>
<dbReference type="SUPFAM" id="SSF55073">
    <property type="entry name" value="Nucleotide cyclase"/>
    <property type="match status" value="1"/>
</dbReference>
<dbReference type="AlphaFoldDB" id="F7Q0U9"/>
<feature type="transmembrane region" description="Helical" evidence="1">
    <location>
        <begin position="165"/>
        <end position="185"/>
    </location>
</feature>
<dbReference type="PANTHER" id="PTHR45138">
    <property type="entry name" value="REGULATORY COMPONENTS OF SENSORY TRANSDUCTION SYSTEM"/>
    <property type="match status" value="1"/>
</dbReference>
<comment type="caution">
    <text evidence="3">The sequence shown here is derived from an EMBL/GenBank/DDBJ whole genome shotgun (WGS) entry which is preliminary data.</text>
</comment>